<dbReference type="Proteomes" id="UP000183974">
    <property type="component" value="Unassembled WGS sequence"/>
</dbReference>
<dbReference type="PROSITE" id="PS50943">
    <property type="entry name" value="HTH_CROC1"/>
    <property type="match status" value="1"/>
</dbReference>
<feature type="compositionally biased region" description="Basic and acidic residues" evidence="1">
    <location>
        <begin position="158"/>
        <end position="170"/>
    </location>
</feature>
<dbReference type="RefSeq" id="WP_073033057.1">
    <property type="nucleotide sequence ID" value="NZ_BMLR01000001.1"/>
</dbReference>
<feature type="domain" description="HTH cro/C1-type" evidence="2">
    <location>
        <begin position="72"/>
        <end position="128"/>
    </location>
</feature>
<evidence type="ECO:0000256" key="1">
    <source>
        <dbReference type="SAM" id="MobiDB-lite"/>
    </source>
</evidence>
<gene>
    <name evidence="3" type="ORF">SAMN05444398_101855</name>
</gene>
<evidence type="ECO:0000313" key="4">
    <source>
        <dbReference type="Proteomes" id="UP000183974"/>
    </source>
</evidence>
<dbReference type="CDD" id="cd00093">
    <property type="entry name" value="HTH_XRE"/>
    <property type="match status" value="1"/>
</dbReference>
<accession>A0A1M6YH19</accession>
<dbReference type="EMBL" id="FRBR01000001">
    <property type="protein sequence ID" value="SHL17442.1"/>
    <property type="molecule type" value="Genomic_DNA"/>
</dbReference>
<dbReference type="Pfam" id="PF01381">
    <property type="entry name" value="HTH_3"/>
    <property type="match status" value="1"/>
</dbReference>
<evidence type="ECO:0000259" key="2">
    <source>
        <dbReference type="PROSITE" id="PS50943"/>
    </source>
</evidence>
<feature type="region of interest" description="Disordered" evidence="1">
    <location>
        <begin position="158"/>
        <end position="181"/>
    </location>
</feature>
<sequence length="181" mass="20256">MIDAKFLRTVQAAGWHIESASEEAVTGRCPAHGCQQCATLKPGGDIPAVDPDGHRDHRDIPVETFDDLRGHLRHRREQLGLTIKETEEIGGIAQDHLAKFEKDDSRRLPNAQTAIEWAQALGYEVVLRPGPMTALGLRTIADTRSKLKHRRRRFEIEAEWRAGPESERPKVGPKPKIYSSG</sequence>
<dbReference type="AlphaFoldDB" id="A0A1M6YH19"/>
<name>A0A1M6YH19_9RHOB</name>
<dbReference type="SMART" id="SM00530">
    <property type="entry name" value="HTH_XRE"/>
    <property type="match status" value="1"/>
</dbReference>
<keyword evidence="4" id="KW-1185">Reference proteome</keyword>
<dbReference type="STRING" id="337701.SAMN05444398_101855"/>
<dbReference type="SUPFAM" id="SSF47413">
    <property type="entry name" value="lambda repressor-like DNA-binding domains"/>
    <property type="match status" value="1"/>
</dbReference>
<evidence type="ECO:0000313" key="3">
    <source>
        <dbReference type="EMBL" id="SHL17442.1"/>
    </source>
</evidence>
<dbReference type="Gene3D" id="1.10.260.40">
    <property type="entry name" value="lambda repressor-like DNA-binding domains"/>
    <property type="match status" value="1"/>
</dbReference>
<dbReference type="InterPro" id="IPR010982">
    <property type="entry name" value="Lambda_DNA-bd_dom_sf"/>
</dbReference>
<protein>
    <submittedName>
        <fullName evidence="3">Helix-turn-helix</fullName>
    </submittedName>
</protein>
<proteinExistence type="predicted"/>
<dbReference type="GO" id="GO:0003677">
    <property type="term" value="F:DNA binding"/>
    <property type="evidence" value="ECO:0007669"/>
    <property type="project" value="InterPro"/>
</dbReference>
<reference evidence="3 4" key="1">
    <citation type="submission" date="2016-11" db="EMBL/GenBank/DDBJ databases">
        <authorList>
            <person name="Jaros S."/>
            <person name="Januszkiewicz K."/>
            <person name="Wedrychowicz H."/>
        </authorList>
    </citation>
    <scope>NUCLEOTIDE SEQUENCE [LARGE SCALE GENOMIC DNA]</scope>
    <source>
        <strain evidence="3 4">DSM 29589</strain>
    </source>
</reference>
<dbReference type="InterPro" id="IPR001387">
    <property type="entry name" value="Cro/C1-type_HTH"/>
</dbReference>
<organism evidence="3 4">
    <name type="scientific">Roseovarius pacificus</name>
    <dbReference type="NCBI Taxonomy" id="337701"/>
    <lineage>
        <taxon>Bacteria</taxon>
        <taxon>Pseudomonadati</taxon>
        <taxon>Pseudomonadota</taxon>
        <taxon>Alphaproteobacteria</taxon>
        <taxon>Rhodobacterales</taxon>
        <taxon>Roseobacteraceae</taxon>
        <taxon>Roseovarius</taxon>
    </lineage>
</organism>
<dbReference type="OrthoDB" id="7867860at2"/>